<proteinExistence type="inferred from homology"/>
<evidence type="ECO:0000256" key="6">
    <source>
        <dbReference type="SAM" id="Coils"/>
    </source>
</evidence>
<evidence type="ECO:0000256" key="7">
    <source>
        <dbReference type="SAM" id="MobiDB-lite"/>
    </source>
</evidence>
<dbReference type="PANTHER" id="PTHR24115">
    <property type="entry name" value="KINESIN-RELATED"/>
    <property type="match status" value="1"/>
</dbReference>
<dbReference type="GO" id="GO:0016887">
    <property type="term" value="F:ATP hydrolysis activity"/>
    <property type="evidence" value="ECO:0007669"/>
    <property type="project" value="TreeGrafter"/>
</dbReference>
<evidence type="ECO:0000313" key="9">
    <source>
        <dbReference type="EMBL" id="KAJ3176635.1"/>
    </source>
</evidence>
<feature type="coiled-coil region" evidence="6">
    <location>
        <begin position="533"/>
        <end position="567"/>
    </location>
</feature>
<evidence type="ECO:0000256" key="2">
    <source>
        <dbReference type="ARBA" id="ARBA00022741"/>
    </source>
</evidence>
<feature type="compositionally biased region" description="Polar residues" evidence="7">
    <location>
        <begin position="948"/>
        <end position="957"/>
    </location>
</feature>
<dbReference type="AlphaFoldDB" id="A0AAD5TK08"/>
<evidence type="ECO:0000256" key="4">
    <source>
        <dbReference type="ARBA" id="ARBA00023175"/>
    </source>
</evidence>
<organism evidence="9 10">
    <name type="scientific">Geranomyces variabilis</name>
    <dbReference type="NCBI Taxonomy" id="109894"/>
    <lineage>
        <taxon>Eukaryota</taxon>
        <taxon>Fungi</taxon>
        <taxon>Fungi incertae sedis</taxon>
        <taxon>Chytridiomycota</taxon>
        <taxon>Chytridiomycota incertae sedis</taxon>
        <taxon>Chytridiomycetes</taxon>
        <taxon>Spizellomycetales</taxon>
        <taxon>Powellomycetaceae</taxon>
        <taxon>Geranomyces</taxon>
    </lineage>
</organism>
<dbReference type="EMBL" id="JADGJQ010000039">
    <property type="protein sequence ID" value="KAJ3176635.1"/>
    <property type="molecule type" value="Genomic_DNA"/>
</dbReference>
<evidence type="ECO:0000259" key="8">
    <source>
        <dbReference type="PROSITE" id="PS50067"/>
    </source>
</evidence>
<feature type="region of interest" description="Disordered" evidence="7">
    <location>
        <begin position="497"/>
        <end position="530"/>
    </location>
</feature>
<evidence type="ECO:0000256" key="1">
    <source>
        <dbReference type="ARBA" id="ARBA00022701"/>
    </source>
</evidence>
<feature type="region of interest" description="Disordered" evidence="7">
    <location>
        <begin position="728"/>
        <end position="1001"/>
    </location>
</feature>
<keyword evidence="1" id="KW-0493">Microtubule</keyword>
<keyword evidence="10" id="KW-1185">Reference proteome</keyword>
<feature type="compositionally biased region" description="Basic residues" evidence="7">
    <location>
        <begin position="1051"/>
        <end position="1060"/>
    </location>
</feature>
<dbReference type="InterPro" id="IPR027417">
    <property type="entry name" value="P-loop_NTPase"/>
</dbReference>
<feature type="compositionally biased region" description="Low complexity" evidence="7">
    <location>
        <begin position="925"/>
        <end position="947"/>
    </location>
</feature>
<feature type="compositionally biased region" description="Low complexity" evidence="7">
    <location>
        <begin position="244"/>
        <end position="254"/>
    </location>
</feature>
<feature type="binding site" evidence="5">
    <location>
        <begin position="131"/>
        <end position="138"/>
    </location>
    <ligand>
        <name>ATP</name>
        <dbReference type="ChEBI" id="CHEBI:30616"/>
    </ligand>
</feature>
<keyword evidence="3 5" id="KW-0067">ATP-binding</keyword>
<dbReference type="GO" id="GO:0005524">
    <property type="term" value="F:ATP binding"/>
    <property type="evidence" value="ECO:0007669"/>
    <property type="project" value="UniProtKB-UniRule"/>
</dbReference>
<feature type="region of interest" description="Disordered" evidence="7">
    <location>
        <begin position="1015"/>
        <end position="1087"/>
    </location>
</feature>
<dbReference type="InterPro" id="IPR001752">
    <property type="entry name" value="Kinesin_motor_dom"/>
</dbReference>
<feature type="region of interest" description="Disordered" evidence="7">
    <location>
        <begin position="600"/>
        <end position="638"/>
    </location>
</feature>
<dbReference type="InterPro" id="IPR027640">
    <property type="entry name" value="Kinesin-like_fam"/>
</dbReference>
<feature type="compositionally biased region" description="Low complexity" evidence="7">
    <location>
        <begin position="7"/>
        <end position="36"/>
    </location>
</feature>
<keyword evidence="6" id="KW-0175">Coiled coil</keyword>
<name>A0AAD5TK08_9FUNG</name>
<dbReference type="InterPro" id="IPR036961">
    <property type="entry name" value="Kinesin_motor_dom_sf"/>
</dbReference>
<feature type="domain" description="Kinesin motor" evidence="8">
    <location>
        <begin position="54"/>
        <end position="435"/>
    </location>
</feature>
<accession>A0AAD5TK08</accession>
<feature type="compositionally biased region" description="Basic and acidic residues" evidence="7">
    <location>
        <begin position="783"/>
        <end position="794"/>
    </location>
</feature>
<feature type="compositionally biased region" description="Low complexity" evidence="7">
    <location>
        <begin position="890"/>
        <end position="901"/>
    </location>
</feature>
<dbReference type="GO" id="GO:0005874">
    <property type="term" value="C:microtubule"/>
    <property type="evidence" value="ECO:0007669"/>
    <property type="project" value="UniProtKB-KW"/>
</dbReference>
<dbReference type="GO" id="GO:0007018">
    <property type="term" value="P:microtubule-based movement"/>
    <property type="evidence" value="ECO:0007669"/>
    <property type="project" value="InterPro"/>
</dbReference>
<feature type="region of interest" description="Disordered" evidence="7">
    <location>
        <begin position="236"/>
        <end position="261"/>
    </location>
</feature>
<comment type="caution">
    <text evidence="9">The sequence shown here is derived from an EMBL/GenBank/DDBJ whole genome shotgun (WGS) entry which is preliminary data.</text>
</comment>
<dbReference type="Gene3D" id="3.40.850.10">
    <property type="entry name" value="Kinesin motor domain"/>
    <property type="match status" value="1"/>
</dbReference>
<keyword evidence="2 5" id="KW-0547">Nucleotide-binding</keyword>
<dbReference type="InterPro" id="IPR019821">
    <property type="entry name" value="Kinesin_motor_CS"/>
</dbReference>
<evidence type="ECO:0000313" key="10">
    <source>
        <dbReference type="Proteomes" id="UP001212152"/>
    </source>
</evidence>
<dbReference type="PRINTS" id="PR00380">
    <property type="entry name" value="KINESINHEAVY"/>
</dbReference>
<feature type="compositionally biased region" description="Acidic residues" evidence="7">
    <location>
        <begin position="517"/>
        <end position="528"/>
    </location>
</feature>
<dbReference type="Proteomes" id="UP001212152">
    <property type="component" value="Unassembled WGS sequence"/>
</dbReference>
<reference evidence="9" key="1">
    <citation type="submission" date="2020-05" db="EMBL/GenBank/DDBJ databases">
        <title>Phylogenomic resolution of chytrid fungi.</title>
        <authorList>
            <person name="Stajich J.E."/>
            <person name="Amses K."/>
            <person name="Simmons R."/>
            <person name="Seto K."/>
            <person name="Myers J."/>
            <person name="Bonds A."/>
            <person name="Quandt C.A."/>
            <person name="Barry K."/>
            <person name="Liu P."/>
            <person name="Grigoriev I."/>
            <person name="Longcore J.E."/>
            <person name="James T.Y."/>
        </authorList>
    </citation>
    <scope>NUCLEOTIDE SEQUENCE</scope>
    <source>
        <strain evidence="9">JEL0379</strain>
    </source>
</reference>
<feature type="region of interest" description="Disordered" evidence="7">
    <location>
        <begin position="686"/>
        <end position="712"/>
    </location>
</feature>
<dbReference type="Pfam" id="PF00225">
    <property type="entry name" value="Kinesin"/>
    <property type="match status" value="1"/>
</dbReference>
<dbReference type="SMART" id="SM00129">
    <property type="entry name" value="KISc"/>
    <property type="match status" value="1"/>
</dbReference>
<feature type="compositionally biased region" description="Basic residues" evidence="7">
    <location>
        <begin position="807"/>
        <end position="819"/>
    </location>
</feature>
<gene>
    <name evidence="9" type="ORF">HDU87_004963</name>
</gene>
<dbReference type="SUPFAM" id="SSF52540">
    <property type="entry name" value="P-loop containing nucleoside triphosphate hydrolases"/>
    <property type="match status" value="1"/>
</dbReference>
<dbReference type="PROSITE" id="PS50067">
    <property type="entry name" value="KINESIN_MOTOR_2"/>
    <property type="match status" value="1"/>
</dbReference>
<comment type="similarity">
    <text evidence="5">Belongs to the TRAFAC class myosin-kinesin ATPase superfamily. Kinesin family.</text>
</comment>
<evidence type="ECO:0000256" key="5">
    <source>
        <dbReference type="PROSITE-ProRule" id="PRU00283"/>
    </source>
</evidence>
<dbReference type="GO" id="GO:0005634">
    <property type="term" value="C:nucleus"/>
    <property type="evidence" value="ECO:0007669"/>
    <property type="project" value="TreeGrafter"/>
</dbReference>
<sequence>MSTTQQAPPASRPSAGKAAAAATSSSSSSSARTNPSSKRKAEAEVARGDAADLLIPVYLRLRPIADGATSVIPSTNRAVMFRSSERVETYTFSKVYGPTTSQTDIFDEIMKPAVNSMFETGESASLLLAYGASSSGKTFTVTGTKEEPGLLLRTVEEILKRVGTKHVKKLFKPELWNNVSTVLGGIAKRKQSQQQPPESAAVADACEYSVSLSFAECYLDQVYDLQSQAGTDSKKPVKLFQHGSSESNSSKRASATLKMDSEGRRCIAQQHETRVRTLAEARIALANALGNRTVLGTKMNDQSSRSHLLSVVKLLRVPTGADASEITVSRVAVVDLAGAERLAQSGVEGVAQSETKKINSTLHTLAKCVEALRTNQARASSKRTVVPWRECKFTQLLQPYFECGTPAFMIHVNPAVEQARVTSEVFRFAQRAGALTQVVSQIEKQNANTTNAAEAGRLAMEVQRLQQALAESEFARVQQEGRIRKACAEESQTRLHELETRLRARNSGHRPTKSERDDGESNSDDDEKLDAASEMYESQISALEKIVAQLRKENAALTREVAELRREGVPPPAMSSSLDEEANDCWRSLVDSPPNNEILSEQRELSPNLKKSPILSASTTRDANAVVDSPLPKHDPPNHDERTFDIFSHSVSLVAAPPIAAAPAAEFLNLAAATAGICEASEARGQRPASRFPKPKSIAARARSKKVGTPPAAACAGTVTAAEGCISTGKDDGPTVPVGSSEGGGLLEVAGEPPIARSSSQADPPGPAVTQPFTPMRVALGELDERAVDQRRGAGGDSAGEVESTKSVKKRRLRKRRKTLAAADGALDVATLEPHSAPGEEDQTGNSLQSDESSADAAAIAVAGQPTLSETPDVEVDKGDDQPATPPTLAPSAAIADSIADNADDDDSERFAQRNKKRKPKRRSSSTSGPAAVAPAATSCSSPASASRETNTSTSATPLRVAATTMHDDDDVSCLVLRDVPPSATPRKKQDGKSAAAAAAVSSPAIVRLLAAQREECAQGSAASLPPPADSPAPDDGREEQQQQPVDVVPVKKRKLRSQKARAVDDERGGVRRPRYSGVVEKLTRRG</sequence>
<protein>
    <recommendedName>
        <fullName evidence="8">Kinesin motor domain-containing protein</fullName>
    </recommendedName>
</protein>
<dbReference type="PROSITE" id="PS00411">
    <property type="entry name" value="KINESIN_MOTOR_1"/>
    <property type="match status" value="1"/>
</dbReference>
<feature type="region of interest" description="Disordered" evidence="7">
    <location>
        <begin position="1"/>
        <end position="45"/>
    </location>
</feature>
<dbReference type="GO" id="GO:0008017">
    <property type="term" value="F:microtubule binding"/>
    <property type="evidence" value="ECO:0007669"/>
    <property type="project" value="InterPro"/>
</dbReference>
<evidence type="ECO:0000256" key="3">
    <source>
        <dbReference type="ARBA" id="ARBA00022840"/>
    </source>
</evidence>
<dbReference type="GO" id="GO:0003777">
    <property type="term" value="F:microtubule motor activity"/>
    <property type="evidence" value="ECO:0007669"/>
    <property type="project" value="InterPro"/>
</dbReference>
<feature type="compositionally biased region" description="Basic residues" evidence="7">
    <location>
        <begin position="913"/>
        <end position="924"/>
    </location>
</feature>
<dbReference type="GO" id="GO:0005871">
    <property type="term" value="C:kinesin complex"/>
    <property type="evidence" value="ECO:0007669"/>
    <property type="project" value="TreeGrafter"/>
</dbReference>
<keyword evidence="4 5" id="KW-0505">Motor protein</keyword>
<dbReference type="PANTHER" id="PTHR24115:SF1008">
    <property type="entry name" value="KINESIN-LIKE PROTEIN SUBITO"/>
    <property type="match status" value="1"/>
</dbReference>